<dbReference type="GO" id="GO:0030145">
    <property type="term" value="F:manganese ion binding"/>
    <property type="evidence" value="ECO:0007669"/>
    <property type="project" value="UniProtKB-UniRule"/>
</dbReference>
<dbReference type="SUPFAM" id="SSF51182">
    <property type="entry name" value="RmlC-like cupins"/>
    <property type="match status" value="1"/>
</dbReference>
<dbReference type="Pfam" id="PF00190">
    <property type="entry name" value="Cupin_1"/>
    <property type="match status" value="1"/>
</dbReference>
<evidence type="ECO:0000259" key="10">
    <source>
        <dbReference type="SMART" id="SM00835"/>
    </source>
</evidence>
<accession>A0A5J5BM95</accession>
<dbReference type="OrthoDB" id="1546383at2759"/>
<evidence type="ECO:0000256" key="6">
    <source>
        <dbReference type="ARBA" id="ARBA00023211"/>
    </source>
</evidence>
<gene>
    <name evidence="11" type="ORF">F0562_022275</name>
</gene>
<feature type="binding site" evidence="7">
    <location>
        <position position="31"/>
    </location>
    <ligand>
        <name>oxalate</name>
        <dbReference type="ChEBI" id="CHEBI:30623"/>
    </ligand>
</feature>
<evidence type="ECO:0000256" key="5">
    <source>
        <dbReference type="ARBA" id="ARBA00022723"/>
    </source>
</evidence>
<comment type="subcellular location">
    <subcellularLocation>
        <location evidence="1 9">Secreted</location>
        <location evidence="1 9">Extracellular space</location>
        <location evidence="1 9">Apoplast</location>
    </subcellularLocation>
</comment>
<keyword evidence="5 7" id="KW-0479">Metal-binding</keyword>
<keyword evidence="3 9" id="KW-0052">Apoplast</keyword>
<evidence type="ECO:0000256" key="7">
    <source>
        <dbReference type="PIRSR" id="PIRSR601929-1"/>
    </source>
</evidence>
<evidence type="ECO:0000256" key="4">
    <source>
        <dbReference type="ARBA" id="ARBA00022525"/>
    </source>
</evidence>
<dbReference type="PANTHER" id="PTHR31238">
    <property type="entry name" value="GERMIN-LIKE PROTEIN SUBFAMILY 3 MEMBER 3"/>
    <property type="match status" value="1"/>
</dbReference>
<feature type="domain" description="Cupin type-1" evidence="10">
    <location>
        <begin position="3"/>
        <end position="133"/>
    </location>
</feature>
<protein>
    <recommendedName>
        <fullName evidence="9">Germin-like protein</fullName>
    </recommendedName>
</protein>
<dbReference type="AlphaFoldDB" id="A0A5J5BM95"/>
<feature type="binding site" evidence="8">
    <location>
        <position position="36"/>
    </location>
    <ligand>
        <name>Mn(2+)</name>
        <dbReference type="ChEBI" id="CHEBI:29035"/>
    </ligand>
</feature>
<dbReference type="InterPro" id="IPR011051">
    <property type="entry name" value="RmlC_Cupin_sf"/>
</dbReference>
<keyword evidence="12" id="KW-1185">Reference proteome</keyword>
<reference evidence="11 12" key="1">
    <citation type="submission" date="2019-09" db="EMBL/GenBank/DDBJ databases">
        <title>A chromosome-level genome assembly of the Chinese tupelo Nyssa sinensis.</title>
        <authorList>
            <person name="Yang X."/>
            <person name="Kang M."/>
            <person name="Yang Y."/>
            <person name="Xiong H."/>
            <person name="Wang M."/>
            <person name="Zhang Z."/>
            <person name="Wang Z."/>
            <person name="Wu H."/>
            <person name="Ma T."/>
            <person name="Liu J."/>
            <person name="Xi Z."/>
        </authorList>
    </citation>
    <scope>NUCLEOTIDE SEQUENCE [LARGE SCALE GENOMIC DNA]</scope>
    <source>
        <strain evidence="11">J267</strain>
        <tissue evidence="11">Leaf</tissue>
    </source>
</reference>
<evidence type="ECO:0000256" key="1">
    <source>
        <dbReference type="ARBA" id="ARBA00004271"/>
    </source>
</evidence>
<dbReference type="SMART" id="SM00835">
    <property type="entry name" value="Cupin_1"/>
    <property type="match status" value="1"/>
</dbReference>
<feature type="binding site" evidence="8">
    <location>
        <position position="80"/>
    </location>
    <ligand>
        <name>Mn(2+)</name>
        <dbReference type="ChEBI" id="CHEBI:29035"/>
    </ligand>
</feature>
<dbReference type="Gene3D" id="2.60.120.10">
    <property type="entry name" value="Jelly Rolls"/>
    <property type="match status" value="1"/>
</dbReference>
<dbReference type="CDD" id="cd02241">
    <property type="entry name" value="cupin_OxOx"/>
    <property type="match status" value="1"/>
</dbReference>
<keyword evidence="4 9" id="KW-0964">Secreted</keyword>
<dbReference type="InterPro" id="IPR006045">
    <property type="entry name" value="Cupin_1"/>
</dbReference>
<dbReference type="InterPro" id="IPR014710">
    <property type="entry name" value="RmlC-like_jellyroll"/>
</dbReference>
<evidence type="ECO:0000256" key="9">
    <source>
        <dbReference type="RuleBase" id="RU366015"/>
    </source>
</evidence>
<dbReference type="Proteomes" id="UP000325577">
    <property type="component" value="Linkage Group LG11"/>
</dbReference>
<organism evidence="11 12">
    <name type="scientific">Nyssa sinensis</name>
    <dbReference type="NCBI Taxonomy" id="561372"/>
    <lineage>
        <taxon>Eukaryota</taxon>
        <taxon>Viridiplantae</taxon>
        <taxon>Streptophyta</taxon>
        <taxon>Embryophyta</taxon>
        <taxon>Tracheophyta</taxon>
        <taxon>Spermatophyta</taxon>
        <taxon>Magnoliopsida</taxon>
        <taxon>eudicotyledons</taxon>
        <taxon>Gunneridae</taxon>
        <taxon>Pentapetalae</taxon>
        <taxon>asterids</taxon>
        <taxon>Cornales</taxon>
        <taxon>Nyssaceae</taxon>
        <taxon>Nyssa</taxon>
    </lineage>
</organism>
<dbReference type="GO" id="GO:0048046">
    <property type="term" value="C:apoplast"/>
    <property type="evidence" value="ECO:0007669"/>
    <property type="project" value="UniProtKB-SubCell"/>
</dbReference>
<dbReference type="EMBL" id="CM018034">
    <property type="protein sequence ID" value="KAA8544263.1"/>
    <property type="molecule type" value="Genomic_DNA"/>
</dbReference>
<dbReference type="InterPro" id="IPR001929">
    <property type="entry name" value="Germin"/>
</dbReference>
<evidence type="ECO:0000256" key="3">
    <source>
        <dbReference type="ARBA" id="ARBA00022523"/>
    </source>
</evidence>
<name>A0A5J5BM95_9ASTE</name>
<evidence type="ECO:0000313" key="12">
    <source>
        <dbReference type="Proteomes" id="UP000325577"/>
    </source>
</evidence>
<evidence type="ECO:0000256" key="2">
    <source>
        <dbReference type="ARBA" id="ARBA00007456"/>
    </source>
</evidence>
<feature type="binding site" evidence="8">
    <location>
        <position position="34"/>
    </location>
    <ligand>
        <name>Mn(2+)</name>
        <dbReference type="ChEBI" id="CHEBI:29035"/>
    </ligand>
</feature>
<evidence type="ECO:0000256" key="8">
    <source>
        <dbReference type="PIRSR" id="PIRSR601929-2"/>
    </source>
</evidence>
<evidence type="ECO:0000313" key="11">
    <source>
        <dbReference type="EMBL" id="KAA8544263.1"/>
    </source>
</evidence>
<feature type="binding site" evidence="7">
    <location>
        <position position="36"/>
    </location>
    <ligand>
        <name>oxalate</name>
        <dbReference type="ChEBI" id="CHEBI:30623"/>
    </ligand>
</feature>
<comment type="similarity">
    <text evidence="2 9">Belongs to the germin family.</text>
</comment>
<proteinExistence type="inferred from homology"/>
<dbReference type="PRINTS" id="PR00325">
    <property type="entry name" value="GERMIN"/>
</dbReference>
<sequence>MLPSKPKHRFPALNGRSVSYAVLHYPAGTVNPPHTHPRSAVLPFLVYGTLQVRFVNTTNKLIPQTLQVGDMIVFPKGLVHFHYNADGQNPALAISGMGSANAGTVSVPKNVFTTGIDDNIFSKSFKTDAATILQIKGGLSPKP</sequence>
<keyword evidence="6 7" id="KW-0464">Manganese</keyword>